<dbReference type="AlphaFoldDB" id="A0A507FM56"/>
<feature type="transmembrane region" description="Helical" evidence="2">
    <location>
        <begin position="53"/>
        <end position="72"/>
    </location>
</feature>
<dbReference type="PANTHER" id="PTHR35329:SF1">
    <property type="entry name" value="CHITIN SYNTHASE EXPORT CHAPERONE"/>
    <property type="match status" value="1"/>
</dbReference>
<dbReference type="Pfam" id="PF12271">
    <property type="entry name" value="Chs7"/>
    <property type="match status" value="1"/>
</dbReference>
<evidence type="ECO:0000256" key="1">
    <source>
        <dbReference type="SAM" id="MobiDB-lite"/>
    </source>
</evidence>
<name>A0A507FM56_9FUNG</name>
<proteinExistence type="predicted"/>
<gene>
    <name evidence="3" type="ORF">CcCBS67573_g02333</name>
</gene>
<feature type="transmembrane region" description="Helical" evidence="2">
    <location>
        <begin position="249"/>
        <end position="269"/>
    </location>
</feature>
<evidence type="ECO:0000256" key="2">
    <source>
        <dbReference type="SAM" id="Phobius"/>
    </source>
</evidence>
<accession>A0A507FM56</accession>
<feature type="transmembrane region" description="Helical" evidence="2">
    <location>
        <begin position="115"/>
        <end position="139"/>
    </location>
</feature>
<reference evidence="3 4" key="1">
    <citation type="journal article" date="2019" name="Sci. Rep.">
        <title>Comparative genomics of chytrid fungi reveal insights into the obligate biotrophic and pathogenic lifestyle of Synchytrium endobioticum.</title>
        <authorList>
            <person name="van de Vossenberg B.T.L.H."/>
            <person name="Warris S."/>
            <person name="Nguyen H.D.T."/>
            <person name="van Gent-Pelzer M.P.E."/>
            <person name="Joly D.L."/>
            <person name="van de Geest H.C."/>
            <person name="Bonants P.J.M."/>
            <person name="Smith D.S."/>
            <person name="Levesque C.A."/>
            <person name="van der Lee T.A.J."/>
        </authorList>
    </citation>
    <scope>NUCLEOTIDE SEQUENCE [LARGE SCALE GENOMIC DNA]</scope>
    <source>
        <strain evidence="3 4">CBS 675.73</strain>
    </source>
</reference>
<protein>
    <submittedName>
        <fullName evidence="3">Uncharacterized protein</fullName>
    </submittedName>
</protein>
<feature type="region of interest" description="Disordered" evidence="1">
    <location>
        <begin position="306"/>
        <end position="327"/>
    </location>
</feature>
<dbReference type="OrthoDB" id="2189463at2759"/>
<feature type="transmembrane region" description="Helical" evidence="2">
    <location>
        <begin position="151"/>
        <end position="172"/>
    </location>
</feature>
<feature type="transmembrane region" description="Helical" evidence="2">
    <location>
        <begin position="222"/>
        <end position="243"/>
    </location>
</feature>
<evidence type="ECO:0000313" key="3">
    <source>
        <dbReference type="EMBL" id="TPX76396.1"/>
    </source>
</evidence>
<dbReference type="GO" id="GO:0005789">
    <property type="term" value="C:endoplasmic reticulum membrane"/>
    <property type="evidence" value="ECO:0007669"/>
    <property type="project" value="TreeGrafter"/>
</dbReference>
<dbReference type="STRING" id="246404.A0A507FM56"/>
<dbReference type="PANTHER" id="PTHR35329">
    <property type="entry name" value="CHITIN SYNTHASE EXPORT CHAPERONE"/>
    <property type="match status" value="1"/>
</dbReference>
<dbReference type="EMBL" id="QEAP01000048">
    <property type="protein sequence ID" value="TPX76396.1"/>
    <property type="molecule type" value="Genomic_DNA"/>
</dbReference>
<keyword evidence="2" id="KW-0812">Transmembrane</keyword>
<feature type="transmembrane region" description="Helical" evidence="2">
    <location>
        <begin position="184"/>
        <end position="210"/>
    </location>
</feature>
<sequence length="394" mass="43876">MPANPSLSFGSFDYACSQTALPICPLVGTQLVTPSCYARNIEISSGNLLFEPATIFIECVALLMTGIMIYNIRSKYVAVGRKEIVVLFYMYVATIVNELLLVSGIIPMASEAYKYFVAVHAGFLVATFWTLAFNGFVGFQWMDDGDSKSLWMLRGTTFAAFFVTFLIAILTFKNAAGLSSASPTVLFIIYFIIPVAFLLVYVITQTILVINSLDDRWPLGDLYFGLIFYIIGLVLQFGLSTVVCNMSDHYIDGLFFGCVFTLLGVMMVYKYWDSITREDLEFSVDKPVEDRTPLILSLGHLPTVQQQQQQQQQQPSNSTGSGSRGGPVYSQSLLREWERDRSSNSVGSSKHHRRSVNTLCGPIDSCALSKAVIFTILMGWISFTMYQVYLGLSQ</sequence>
<evidence type="ECO:0000313" key="4">
    <source>
        <dbReference type="Proteomes" id="UP000320333"/>
    </source>
</evidence>
<keyword evidence="2" id="KW-1133">Transmembrane helix</keyword>
<feature type="transmembrane region" description="Helical" evidence="2">
    <location>
        <begin position="371"/>
        <end position="389"/>
    </location>
</feature>
<keyword evidence="4" id="KW-1185">Reference proteome</keyword>
<dbReference type="Proteomes" id="UP000320333">
    <property type="component" value="Unassembled WGS sequence"/>
</dbReference>
<dbReference type="GO" id="GO:0006457">
    <property type="term" value="P:protein folding"/>
    <property type="evidence" value="ECO:0007669"/>
    <property type="project" value="TreeGrafter"/>
</dbReference>
<comment type="caution">
    <text evidence="3">The sequence shown here is derived from an EMBL/GenBank/DDBJ whole genome shotgun (WGS) entry which is preliminary data.</text>
</comment>
<dbReference type="GO" id="GO:0051082">
    <property type="term" value="F:unfolded protein binding"/>
    <property type="evidence" value="ECO:0007669"/>
    <property type="project" value="TreeGrafter"/>
</dbReference>
<organism evidence="3 4">
    <name type="scientific">Chytriomyces confervae</name>
    <dbReference type="NCBI Taxonomy" id="246404"/>
    <lineage>
        <taxon>Eukaryota</taxon>
        <taxon>Fungi</taxon>
        <taxon>Fungi incertae sedis</taxon>
        <taxon>Chytridiomycota</taxon>
        <taxon>Chytridiomycota incertae sedis</taxon>
        <taxon>Chytridiomycetes</taxon>
        <taxon>Chytridiales</taxon>
        <taxon>Chytriomycetaceae</taxon>
        <taxon>Chytriomyces</taxon>
    </lineage>
</organism>
<dbReference type="InterPro" id="IPR022057">
    <property type="entry name" value="Chs7"/>
</dbReference>
<feature type="transmembrane region" description="Helical" evidence="2">
    <location>
        <begin position="84"/>
        <end position="109"/>
    </location>
</feature>
<keyword evidence="2" id="KW-0472">Membrane</keyword>